<dbReference type="SMART" id="SM00448">
    <property type="entry name" value="REC"/>
    <property type="match status" value="1"/>
</dbReference>
<evidence type="ECO:0000256" key="15">
    <source>
        <dbReference type="PROSITE-ProRule" id="PRU00703"/>
    </source>
</evidence>
<dbReference type="PANTHER" id="PTHR43047:SF72">
    <property type="entry name" value="OSMOSENSING HISTIDINE PROTEIN KINASE SLN1"/>
    <property type="match status" value="1"/>
</dbReference>
<evidence type="ECO:0000256" key="11">
    <source>
        <dbReference type="ARBA" id="ARBA00023136"/>
    </source>
</evidence>
<dbReference type="CDD" id="cd00130">
    <property type="entry name" value="PAS"/>
    <property type="match status" value="3"/>
</dbReference>
<dbReference type="InterPro" id="IPR035965">
    <property type="entry name" value="PAS-like_dom_sf"/>
</dbReference>
<dbReference type="Pfam" id="PF00072">
    <property type="entry name" value="Response_reg"/>
    <property type="match status" value="1"/>
</dbReference>
<dbReference type="CDD" id="cd17774">
    <property type="entry name" value="CBS_two-component_sensor_histidine_kinase_repeat2"/>
    <property type="match status" value="1"/>
</dbReference>
<dbReference type="InterPro" id="IPR036097">
    <property type="entry name" value="HisK_dim/P_sf"/>
</dbReference>
<dbReference type="GO" id="GO:0000155">
    <property type="term" value="F:phosphorelay sensor kinase activity"/>
    <property type="evidence" value="ECO:0007669"/>
    <property type="project" value="InterPro"/>
</dbReference>
<dbReference type="PROSITE" id="PS50110">
    <property type="entry name" value="RESPONSE_REGULATORY"/>
    <property type="match status" value="1"/>
</dbReference>
<keyword evidence="10" id="KW-0902">Two-component regulatory system</keyword>
<evidence type="ECO:0000259" key="17">
    <source>
        <dbReference type="PROSITE" id="PS50109"/>
    </source>
</evidence>
<dbReference type="PROSITE" id="PS50113">
    <property type="entry name" value="PAC"/>
    <property type="match status" value="3"/>
</dbReference>
<feature type="domain" description="PAC" evidence="20">
    <location>
        <begin position="384"/>
        <end position="436"/>
    </location>
</feature>
<dbReference type="GO" id="GO:0006355">
    <property type="term" value="P:regulation of DNA-templated transcription"/>
    <property type="evidence" value="ECO:0007669"/>
    <property type="project" value="InterPro"/>
</dbReference>
<reference evidence="22" key="2">
    <citation type="journal article" date="2019" name="Genome Biol. Evol.">
        <title>Day and night: Metabolic profiles and evolutionary relationships of six axenic non-marine cyanobacteria.</title>
        <authorList>
            <person name="Will S.E."/>
            <person name="Henke P."/>
            <person name="Boedeker C."/>
            <person name="Huang S."/>
            <person name="Brinkmann H."/>
            <person name="Rohde M."/>
            <person name="Jarek M."/>
            <person name="Friedl T."/>
            <person name="Seufert S."/>
            <person name="Schumacher M."/>
            <person name="Overmann J."/>
            <person name="Neumann-Schaal M."/>
            <person name="Petersen J."/>
        </authorList>
    </citation>
    <scope>NUCLEOTIDE SEQUENCE [LARGE SCALE GENOMIC DNA]</scope>
    <source>
        <strain evidence="22">PCC 7102</strain>
    </source>
</reference>
<dbReference type="InterPro" id="IPR013767">
    <property type="entry name" value="PAS_fold"/>
</dbReference>
<feature type="domain" description="PAS" evidence="19">
    <location>
        <begin position="570"/>
        <end position="641"/>
    </location>
</feature>
<dbReference type="SUPFAM" id="SSF54631">
    <property type="entry name" value="CBS-domain pair"/>
    <property type="match status" value="2"/>
</dbReference>
<comment type="subcellular location">
    <subcellularLocation>
        <location evidence="2">Membrane</location>
    </subcellularLocation>
</comment>
<dbReference type="Pfam" id="PF00989">
    <property type="entry name" value="PAS"/>
    <property type="match status" value="1"/>
</dbReference>
<evidence type="ECO:0000256" key="5">
    <source>
        <dbReference type="ARBA" id="ARBA00022553"/>
    </source>
</evidence>
<dbReference type="SUPFAM" id="SSF55874">
    <property type="entry name" value="ATPase domain of HSP90 chaperone/DNA topoisomerase II/histidine kinase"/>
    <property type="match status" value="1"/>
</dbReference>
<evidence type="ECO:0000256" key="12">
    <source>
        <dbReference type="ARBA" id="ARBA00023306"/>
    </source>
</evidence>
<dbReference type="PANTHER" id="PTHR43047">
    <property type="entry name" value="TWO-COMPONENT HISTIDINE PROTEIN KINASE"/>
    <property type="match status" value="1"/>
</dbReference>
<dbReference type="InterPro" id="IPR003594">
    <property type="entry name" value="HATPase_dom"/>
</dbReference>
<feature type="domain" description="CBS" evidence="21">
    <location>
        <begin position="77"/>
        <end position="135"/>
    </location>
</feature>
<sequence>MSSPDVNLAINRDPLIISADMLLIDAVALMSQQRCSYALTQDFDNNSNITGIVTERDIVKAAARGVVFNNTYVSEIMTSELLTVKEDEIKDIFTVIGLLRQNRIRHLPIVSANYDIVGMITYESIRDTLKPADLLKHRQVSEVMSTDVISASPNCSLLHLTQVMASRRVSCVVIVETSQDETLKLPIGIITERDIVQFCNLGLDLANIPTNQVMSQPLFHIKPDDSMWTAHYLMQTHRLRRLVVWNNTEKLGIITQTRIIEAINPVELWQTFESLQDFADAKTLEVKQLNKQLQNEIDKRKQVEIQLRESENRYRSIVEQASVGITQITLSGKLLQVNQHFCNILGFDESELLEKSLQHIILPEYLNIYEVSINKLLQCVTKSVSFEICLLARSNQVKWTRIDLSLVRDIDEKPQYIVGVIKDIGLSKQTEMALADNQRFLEAIIQANPSVLYVYDLADARNIYVNNKIFTFLGYRPYQVQAMGNSFFPRLMHPDDLIKFADHCQYLTNARDGEVVEFEYRIKHKNGEWRWLLSRDTVFSRTSDGKIKEILGTATDVTEHKIAQAALRESEERWQLALRGNNDGIWDYDLKTNKSLISHRCWEMLGYEDKKLSSFEEWTKLVHPEDVEAMMQQFEAHLNHQIPYYVAEYRMRCKNHDYKWVLSRGQALWDETGRAVRVVGSLTDISDRKKAEAKLQQALLNAETANRAKSEFLARMSHELRTPLNSIIGFTQVLQRETCTKTQNKYLDIINRNGQHLLGLINDVLEMSKIEAGKVKLNDTVFDLYSVLNELEESMAQLAVAKHLTLIFTCAQSVPEFITADERKLRQVLLNLLSNAIKFTSKGSIHLHVIYENGKLSFDVSDTGVGIAAEEIDNLFEAFMQSSNAKIQQGTGLGLSVCRSFVQLMGGEIKVQSVINQGSVFSFFLPIEVQNEVKANKITDSEKKRLAPGQQIYKILIVEDSWEHRHLLTQLLTPLGFVVREAKNGQHGLELWRKWKPHLIFMDMQMPLIDGYQATRQIKASTQGQNTKIIALTASALEEEKAIVFSAGCDDFQSKPFQAEEIFDKLAKHLGVVYVVEQSHNITLNKAAPIVKLTMLDLEVMPPQWRKAIYIAACECSDESILQLLQQIPAKYANLTSALRELVDNFHFDKIMELTAGDL</sequence>
<feature type="domain" description="PAC" evidence="20">
    <location>
        <begin position="516"/>
        <end position="569"/>
    </location>
</feature>
<dbReference type="GO" id="GO:0005524">
    <property type="term" value="F:ATP binding"/>
    <property type="evidence" value="ECO:0007669"/>
    <property type="project" value="UniProtKB-KW"/>
</dbReference>
<protein>
    <recommendedName>
        <fullName evidence="13">Circadian input-output histidine kinase CikA</fullName>
        <ecNumber evidence="4">2.7.13.3</ecNumber>
    </recommendedName>
</protein>
<dbReference type="FunFam" id="1.10.287.130:FF:000038">
    <property type="entry name" value="Sensory transduction histidine kinase"/>
    <property type="match status" value="1"/>
</dbReference>
<dbReference type="Pfam" id="PF00571">
    <property type="entry name" value="CBS"/>
    <property type="match status" value="4"/>
</dbReference>
<dbReference type="PROSITE" id="PS51371">
    <property type="entry name" value="CBS"/>
    <property type="match status" value="4"/>
</dbReference>
<feature type="coiled-coil region" evidence="16">
    <location>
        <begin position="279"/>
        <end position="320"/>
    </location>
</feature>
<comment type="catalytic activity">
    <reaction evidence="1">
        <text>ATP + protein L-histidine = ADP + protein N-phospho-L-histidine.</text>
        <dbReference type="EC" id="2.7.13.3"/>
    </reaction>
</comment>
<dbReference type="InterPro" id="IPR011006">
    <property type="entry name" value="CheY-like_superfamily"/>
</dbReference>
<dbReference type="SMART" id="SM00116">
    <property type="entry name" value="CBS"/>
    <property type="match status" value="4"/>
</dbReference>
<dbReference type="Pfam" id="PF08447">
    <property type="entry name" value="PAS_3"/>
    <property type="match status" value="2"/>
</dbReference>
<evidence type="ECO:0000256" key="4">
    <source>
        <dbReference type="ARBA" id="ARBA00012438"/>
    </source>
</evidence>
<dbReference type="Gene3D" id="1.10.287.130">
    <property type="match status" value="1"/>
</dbReference>
<keyword evidence="16" id="KW-0175">Coiled coil</keyword>
<keyword evidence="9" id="KW-0067">ATP-binding</keyword>
<dbReference type="GO" id="GO:0005886">
    <property type="term" value="C:plasma membrane"/>
    <property type="evidence" value="ECO:0007669"/>
    <property type="project" value="TreeGrafter"/>
</dbReference>
<dbReference type="SMART" id="SM00388">
    <property type="entry name" value="HisKA"/>
    <property type="match status" value="1"/>
</dbReference>
<dbReference type="InterPro" id="IPR004358">
    <property type="entry name" value="Sig_transdc_His_kin-like_C"/>
</dbReference>
<dbReference type="Pfam" id="PF00512">
    <property type="entry name" value="HisKA"/>
    <property type="match status" value="1"/>
</dbReference>
<dbReference type="InterPro" id="IPR003661">
    <property type="entry name" value="HisK_dim/P_dom"/>
</dbReference>
<gene>
    <name evidence="22" type="ORF">DSM106972_057690</name>
</gene>
<evidence type="ECO:0000313" key="23">
    <source>
        <dbReference type="Proteomes" id="UP000271624"/>
    </source>
</evidence>
<keyword evidence="23" id="KW-1185">Reference proteome</keyword>
<dbReference type="Gene3D" id="3.30.565.10">
    <property type="entry name" value="Histidine kinase-like ATPase, C-terminal domain"/>
    <property type="match status" value="1"/>
</dbReference>
<keyword evidence="12" id="KW-0131">Cell cycle</keyword>
<evidence type="ECO:0000259" key="21">
    <source>
        <dbReference type="PROSITE" id="PS51371"/>
    </source>
</evidence>
<evidence type="ECO:0000259" key="20">
    <source>
        <dbReference type="PROSITE" id="PS50113"/>
    </source>
</evidence>
<dbReference type="OrthoDB" id="569347at2"/>
<dbReference type="CDD" id="cd16922">
    <property type="entry name" value="HATPase_EvgS-ArcB-TorS-like"/>
    <property type="match status" value="1"/>
</dbReference>
<dbReference type="GO" id="GO:0009927">
    <property type="term" value="F:histidine phosphotransfer kinase activity"/>
    <property type="evidence" value="ECO:0007669"/>
    <property type="project" value="TreeGrafter"/>
</dbReference>
<feature type="domain" description="CBS" evidence="21">
    <location>
        <begin position="10"/>
        <end position="71"/>
    </location>
</feature>
<dbReference type="InterPro" id="IPR001610">
    <property type="entry name" value="PAC"/>
</dbReference>
<dbReference type="SUPFAM" id="SSF52172">
    <property type="entry name" value="CheY-like"/>
    <property type="match status" value="1"/>
</dbReference>
<feature type="modified residue" description="4-aspartylphosphate" evidence="14">
    <location>
        <position position="1003"/>
    </location>
</feature>
<dbReference type="EMBL" id="RSCL01000015">
    <property type="protein sequence ID" value="RUT02849.1"/>
    <property type="molecule type" value="Genomic_DNA"/>
</dbReference>
<feature type="domain" description="Histidine kinase" evidence="17">
    <location>
        <begin position="715"/>
        <end position="929"/>
    </location>
</feature>
<keyword evidence="15" id="KW-0129">CBS domain</keyword>
<dbReference type="Pfam" id="PF02518">
    <property type="entry name" value="HATPase_c"/>
    <property type="match status" value="1"/>
</dbReference>
<feature type="domain" description="CBS" evidence="21">
    <location>
        <begin position="144"/>
        <end position="205"/>
    </location>
</feature>
<dbReference type="PROSITE" id="PS50112">
    <property type="entry name" value="PAS"/>
    <property type="match status" value="3"/>
</dbReference>
<dbReference type="FunFam" id="3.30.565.10:FF:000010">
    <property type="entry name" value="Sensor histidine kinase RcsC"/>
    <property type="match status" value="1"/>
</dbReference>
<evidence type="ECO:0000256" key="14">
    <source>
        <dbReference type="PROSITE-ProRule" id="PRU00169"/>
    </source>
</evidence>
<dbReference type="InterPro" id="IPR001789">
    <property type="entry name" value="Sig_transdc_resp-reg_receiver"/>
</dbReference>
<dbReference type="SUPFAM" id="SSF55785">
    <property type="entry name" value="PYP-like sensor domain (PAS domain)"/>
    <property type="match status" value="3"/>
</dbReference>
<dbReference type="InterPro" id="IPR005467">
    <property type="entry name" value="His_kinase_dom"/>
</dbReference>
<dbReference type="InterPro" id="IPR000644">
    <property type="entry name" value="CBS_dom"/>
</dbReference>
<keyword evidence="8" id="KW-0418">Kinase</keyword>
<keyword evidence="7" id="KW-0547">Nucleotide-binding</keyword>
<evidence type="ECO:0000256" key="6">
    <source>
        <dbReference type="ARBA" id="ARBA00022679"/>
    </source>
</evidence>
<feature type="domain" description="CBS" evidence="21">
    <location>
        <begin position="214"/>
        <end position="271"/>
    </location>
</feature>
<reference evidence="22" key="1">
    <citation type="submission" date="2018-12" db="EMBL/GenBank/DDBJ databases">
        <authorList>
            <person name="Will S."/>
            <person name="Neumann-Schaal M."/>
            <person name="Henke P."/>
        </authorList>
    </citation>
    <scope>NUCLEOTIDE SEQUENCE</scope>
    <source>
        <strain evidence="22">PCC 7102</strain>
    </source>
</reference>
<dbReference type="CDD" id="cd17546">
    <property type="entry name" value="REC_hyHK_CKI1_RcsC-like"/>
    <property type="match status" value="1"/>
</dbReference>
<evidence type="ECO:0000256" key="8">
    <source>
        <dbReference type="ARBA" id="ARBA00022777"/>
    </source>
</evidence>
<dbReference type="NCBIfam" id="TIGR00229">
    <property type="entry name" value="sensory_box"/>
    <property type="match status" value="3"/>
</dbReference>
<name>A0A3S1CHN4_9CYAN</name>
<evidence type="ECO:0000256" key="16">
    <source>
        <dbReference type="SAM" id="Coils"/>
    </source>
</evidence>
<dbReference type="SUPFAM" id="SSF47384">
    <property type="entry name" value="Homodimeric domain of signal transducing histidine kinase"/>
    <property type="match status" value="1"/>
</dbReference>
<keyword evidence="6" id="KW-0808">Transferase</keyword>
<evidence type="ECO:0000256" key="1">
    <source>
        <dbReference type="ARBA" id="ARBA00000085"/>
    </source>
</evidence>
<feature type="domain" description="PAS" evidence="19">
    <location>
        <begin position="310"/>
        <end position="378"/>
    </location>
</feature>
<keyword evidence="11" id="KW-0472">Membrane</keyword>
<keyword evidence="5 14" id="KW-0597">Phosphoprotein</keyword>
<evidence type="ECO:0000259" key="19">
    <source>
        <dbReference type="PROSITE" id="PS50112"/>
    </source>
</evidence>
<dbReference type="CDD" id="cd00082">
    <property type="entry name" value="HisKA"/>
    <property type="match status" value="1"/>
</dbReference>
<dbReference type="Gene3D" id="3.40.50.2300">
    <property type="match status" value="1"/>
</dbReference>
<dbReference type="Gene3D" id="3.10.580.10">
    <property type="entry name" value="CBS-domain"/>
    <property type="match status" value="2"/>
</dbReference>
<dbReference type="InterPro" id="IPR013655">
    <property type="entry name" value="PAS_fold_3"/>
</dbReference>
<evidence type="ECO:0000256" key="9">
    <source>
        <dbReference type="ARBA" id="ARBA00022840"/>
    </source>
</evidence>
<feature type="domain" description="PAS" evidence="19">
    <location>
        <begin position="437"/>
        <end position="514"/>
    </location>
</feature>
<dbReference type="InterPro" id="IPR000014">
    <property type="entry name" value="PAS"/>
</dbReference>
<evidence type="ECO:0000259" key="18">
    <source>
        <dbReference type="PROSITE" id="PS50110"/>
    </source>
</evidence>
<dbReference type="InterPro" id="IPR036890">
    <property type="entry name" value="HATPase_C_sf"/>
</dbReference>
<dbReference type="PROSITE" id="PS50109">
    <property type="entry name" value="HIS_KIN"/>
    <property type="match status" value="1"/>
</dbReference>
<evidence type="ECO:0000256" key="3">
    <source>
        <dbReference type="ARBA" id="ARBA00006402"/>
    </source>
</evidence>
<evidence type="ECO:0000256" key="13">
    <source>
        <dbReference type="ARBA" id="ARBA00074306"/>
    </source>
</evidence>
<organism evidence="22 23">
    <name type="scientific">Dulcicalothrix desertica PCC 7102</name>
    <dbReference type="NCBI Taxonomy" id="232991"/>
    <lineage>
        <taxon>Bacteria</taxon>
        <taxon>Bacillati</taxon>
        <taxon>Cyanobacteriota</taxon>
        <taxon>Cyanophyceae</taxon>
        <taxon>Nostocales</taxon>
        <taxon>Calotrichaceae</taxon>
        <taxon>Dulcicalothrix</taxon>
    </lineage>
</organism>
<dbReference type="EC" id="2.7.13.3" evidence="4"/>
<dbReference type="SMART" id="SM00086">
    <property type="entry name" value="PAC"/>
    <property type="match status" value="3"/>
</dbReference>
<comment type="caution">
    <text evidence="22">The sequence shown here is derived from an EMBL/GenBank/DDBJ whole genome shotgun (WGS) entry which is preliminary data.</text>
</comment>
<evidence type="ECO:0000313" key="22">
    <source>
        <dbReference type="EMBL" id="RUT02849.1"/>
    </source>
</evidence>
<dbReference type="AlphaFoldDB" id="A0A3S1CHN4"/>
<dbReference type="Proteomes" id="UP000271624">
    <property type="component" value="Unassembled WGS sequence"/>
</dbReference>
<evidence type="ECO:0000256" key="10">
    <source>
        <dbReference type="ARBA" id="ARBA00023012"/>
    </source>
</evidence>
<dbReference type="SMART" id="SM00387">
    <property type="entry name" value="HATPase_c"/>
    <property type="match status" value="1"/>
</dbReference>
<feature type="domain" description="PAC" evidence="20">
    <location>
        <begin position="645"/>
        <end position="697"/>
    </location>
</feature>
<comment type="similarity">
    <text evidence="3">In the N-terminal section; belongs to the phytochrome family.</text>
</comment>
<proteinExistence type="inferred from homology"/>
<dbReference type="SMART" id="SM00091">
    <property type="entry name" value="PAS"/>
    <property type="match status" value="3"/>
</dbReference>
<dbReference type="PRINTS" id="PR00344">
    <property type="entry name" value="BCTRLSENSOR"/>
</dbReference>
<feature type="domain" description="Response regulatory" evidence="18">
    <location>
        <begin position="954"/>
        <end position="1070"/>
    </location>
</feature>
<dbReference type="RefSeq" id="WP_127084028.1">
    <property type="nucleotide sequence ID" value="NZ_RSCL01000015.1"/>
</dbReference>
<accession>A0A3S1CHN4</accession>
<dbReference type="Gene3D" id="3.30.450.20">
    <property type="entry name" value="PAS domain"/>
    <property type="match status" value="3"/>
</dbReference>
<evidence type="ECO:0000256" key="2">
    <source>
        <dbReference type="ARBA" id="ARBA00004370"/>
    </source>
</evidence>
<dbReference type="InterPro" id="IPR046342">
    <property type="entry name" value="CBS_dom_sf"/>
</dbReference>
<evidence type="ECO:0000256" key="7">
    <source>
        <dbReference type="ARBA" id="ARBA00022741"/>
    </source>
</evidence>
<dbReference type="InterPro" id="IPR000700">
    <property type="entry name" value="PAS-assoc_C"/>
</dbReference>